<evidence type="ECO:0000313" key="2">
    <source>
        <dbReference type="Proteomes" id="UP000265618"/>
    </source>
</evidence>
<gene>
    <name evidence="1" type="ORF">KIPB_009148</name>
</gene>
<sequence length="99" mass="10672">MLCGVIENAVADIDVGEYVATEGENAPTANKVNEDHAKKALINHLPQVMRESGLIERVAPQHKSHDDCLDFTRALFAAIARDGGVKSASTVVQSMLEEL</sequence>
<organism evidence="1 2">
    <name type="scientific">Kipferlia bialata</name>
    <dbReference type="NCBI Taxonomy" id="797122"/>
    <lineage>
        <taxon>Eukaryota</taxon>
        <taxon>Metamonada</taxon>
        <taxon>Carpediemonas-like organisms</taxon>
        <taxon>Kipferlia</taxon>
    </lineage>
</organism>
<dbReference type="EMBL" id="BDIP01003021">
    <property type="protein sequence ID" value="GIQ87162.1"/>
    <property type="molecule type" value="Genomic_DNA"/>
</dbReference>
<protein>
    <submittedName>
        <fullName evidence="1">Uncharacterized protein</fullName>
    </submittedName>
</protein>
<dbReference type="Proteomes" id="UP000265618">
    <property type="component" value="Unassembled WGS sequence"/>
</dbReference>
<evidence type="ECO:0000313" key="1">
    <source>
        <dbReference type="EMBL" id="GIQ87162.1"/>
    </source>
</evidence>
<comment type="caution">
    <text evidence="1">The sequence shown here is derived from an EMBL/GenBank/DDBJ whole genome shotgun (WGS) entry which is preliminary data.</text>
</comment>
<accession>A0A9K3GLD0</accession>
<proteinExistence type="predicted"/>
<keyword evidence="2" id="KW-1185">Reference proteome</keyword>
<name>A0A9K3GLD0_9EUKA</name>
<dbReference type="AlphaFoldDB" id="A0A9K3GLD0"/>
<reference evidence="1 2" key="1">
    <citation type="journal article" date="2018" name="PLoS ONE">
        <title>The draft genome of Kipferlia bialata reveals reductive genome evolution in fornicate parasites.</title>
        <authorList>
            <person name="Tanifuji G."/>
            <person name="Takabayashi S."/>
            <person name="Kume K."/>
            <person name="Takagi M."/>
            <person name="Nakayama T."/>
            <person name="Kamikawa R."/>
            <person name="Inagaki Y."/>
            <person name="Hashimoto T."/>
        </authorList>
    </citation>
    <scope>NUCLEOTIDE SEQUENCE [LARGE SCALE GENOMIC DNA]</scope>
    <source>
        <strain evidence="1">NY0173</strain>
    </source>
</reference>